<keyword evidence="2 4" id="KW-0371">Homeobox</keyword>
<feature type="region of interest" description="Disordered" evidence="5">
    <location>
        <begin position="92"/>
        <end position="165"/>
    </location>
</feature>
<keyword evidence="1 4" id="KW-0238">DNA-binding</keyword>
<keyword evidence="8" id="KW-1185">Reference proteome</keyword>
<evidence type="ECO:0000313" key="7">
    <source>
        <dbReference type="EMBL" id="PVH23502.1"/>
    </source>
</evidence>
<dbReference type="RefSeq" id="XP_025344442.1">
    <property type="nucleotide sequence ID" value="XM_025487426.1"/>
</dbReference>
<keyword evidence="3 4" id="KW-0539">Nucleus</keyword>
<dbReference type="CDD" id="cd00086">
    <property type="entry name" value="homeodomain"/>
    <property type="match status" value="1"/>
</dbReference>
<sequence>MMNNRVTLPPISDIFTNKNVGAIPQQPPMAPYQRPVAAAPHVPPPPPHHQHTSPYPAMPVYSYQYMYNSPPSYHHTPYGSASYTPYASVGAPSGTPQTEGAAAAAAAAGGAAGSNPQGSLPLLHRQSTSSDRRPSVASPTSPGSPSSKSSTPEASGLSTRARTRNNLPKETTYILLKWLNDHLNHPYPNSFEKTQLMMTTGLNQQQLSNWFINARRRKIKVLRQKQKSASA</sequence>
<dbReference type="OrthoDB" id="10056939at2759"/>
<dbReference type="PROSITE" id="PS50071">
    <property type="entry name" value="HOMEOBOX_2"/>
    <property type="match status" value="1"/>
</dbReference>
<organism evidence="7 8">
    <name type="scientific">Candidozyma haemuli</name>
    <dbReference type="NCBI Taxonomy" id="45357"/>
    <lineage>
        <taxon>Eukaryota</taxon>
        <taxon>Fungi</taxon>
        <taxon>Dikarya</taxon>
        <taxon>Ascomycota</taxon>
        <taxon>Saccharomycotina</taxon>
        <taxon>Pichiomycetes</taxon>
        <taxon>Metschnikowiaceae</taxon>
        <taxon>Candidozyma</taxon>
    </lineage>
</organism>
<evidence type="ECO:0000256" key="2">
    <source>
        <dbReference type="ARBA" id="ARBA00023155"/>
    </source>
</evidence>
<dbReference type="GO" id="GO:0006355">
    <property type="term" value="P:regulation of DNA-templated transcription"/>
    <property type="evidence" value="ECO:0007669"/>
    <property type="project" value="InterPro"/>
</dbReference>
<feature type="DNA-binding region" description="Homeobox" evidence="4">
    <location>
        <begin position="160"/>
        <end position="222"/>
    </location>
</feature>
<gene>
    <name evidence="7" type="ORF">CXQ85_003792</name>
</gene>
<dbReference type="Proteomes" id="UP000244309">
    <property type="component" value="Unassembled WGS sequence"/>
</dbReference>
<feature type="compositionally biased region" description="Low complexity" evidence="5">
    <location>
        <begin position="100"/>
        <end position="109"/>
    </location>
</feature>
<dbReference type="EMBL" id="PKFO01000011">
    <property type="protein sequence ID" value="PVH23502.1"/>
    <property type="molecule type" value="Genomic_DNA"/>
</dbReference>
<dbReference type="GO" id="GO:0005634">
    <property type="term" value="C:nucleus"/>
    <property type="evidence" value="ECO:0007669"/>
    <property type="project" value="UniProtKB-SubCell"/>
</dbReference>
<evidence type="ECO:0000256" key="1">
    <source>
        <dbReference type="ARBA" id="ARBA00023125"/>
    </source>
</evidence>
<dbReference type="Pfam" id="PF05920">
    <property type="entry name" value="Homeobox_KN"/>
    <property type="match status" value="1"/>
</dbReference>
<proteinExistence type="predicted"/>
<reference evidence="7 8" key="1">
    <citation type="submission" date="2017-12" db="EMBL/GenBank/DDBJ databases">
        <title>Genome Sequence of a Multidrug-Resistant Candida haemulonii Isolate from a Patient with Chronic Leg Ulcers in Israel.</title>
        <authorList>
            <person name="Chow N.A."/>
            <person name="Gade L."/>
            <person name="Batra D."/>
            <person name="Rowe L.A."/>
            <person name="Ben-Ami R."/>
            <person name="Loparev V.N."/>
            <person name="Litvintseva A.P."/>
        </authorList>
    </citation>
    <scope>NUCLEOTIDE SEQUENCE [LARGE SCALE GENOMIC DNA]</scope>
    <source>
        <strain evidence="7 8">B11899</strain>
    </source>
</reference>
<protein>
    <recommendedName>
        <fullName evidence="6">Homeobox domain-containing protein</fullName>
    </recommendedName>
</protein>
<evidence type="ECO:0000259" key="6">
    <source>
        <dbReference type="PROSITE" id="PS50071"/>
    </source>
</evidence>
<feature type="region of interest" description="Disordered" evidence="5">
    <location>
        <begin position="26"/>
        <end position="55"/>
    </location>
</feature>
<feature type="domain" description="Homeobox" evidence="6">
    <location>
        <begin position="158"/>
        <end position="221"/>
    </location>
</feature>
<evidence type="ECO:0000256" key="4">
    <source>
        <dbReference type="PROSITE-ProRule" id="PRU00108"/>
    </source>
</evidence>
<comment type="caution">
    <text evidence="7">The sequence shown here is derived from an EMBL/GenBank/DDBJ whole genome shotgun (WGS) entry which is preliminary data.</text>
</comment>
<evidence type="ECO:0000256" key="5">
    <source>
        <dbReference type="SAM" id="MobiDB-lite"/>
    </source>
</evidence>
<accession>A0A2V1B064</accession>
<dbReference type="InterPro" id="IPR009057">
    <property type="entry name" value="Homeodomain-like_sf"/>
</dbReference>
<dbReference type="VEuPathDB" id="FungiDB:CXQ85_003792"/>
<dbReference type="InterPro" id="IPR001356">
    <property type="entry name" value="HD"/>
</dbReference>
<dbReference type="GO" id="GO:0003677">
    <property type="term" value="F:DNA binding"/>
    <property type="evidence" value="ECO:0007669"/>
    <property type="project" value="UniProtKB-UniRule"/>
</dbReference>
<comment type="subcellular location">
    <subcellularLocation>
        <location evidence="4">Nucleus</location>
    </subcellularLocation>
</comment>
<dbReference type="InterPro" id="IPR050224">
    <property type="entry name" value="TALE_homeobox"/>
</dbReference>
<dbReference type="STRING" id="45357.A0A2V1B064"/>
<dbReference type="GeneID" id="37009122"/>
<dbReference type="InterPro" id="IPR008422">
    <property type="entry name" value="KN_HD"/>
</dbReference>
<name>A0A2V1B064_9ASCO</name>
<dbReference type="Gene3D" id="1.10.10.60">
    <property type="entry name" value="Homeodomain-like"/>
    <property type="match status" value="1"/>
</dbReference>
<dbReference type="SUPFAM" id="SSF46689">
    <property type="entry name" value="Homeodomain-like"/>
    <property type="match status" value="1"/>
</dbReference>
<feature type="compositionally biased region" description="Low complexity" evidence="5">
    <location>
        <begin position="135"/>
        <end position="156"/>
    </location>
</feature>
<dbReference type="SMART" id="SM00389">
    <property type="entry name" value="HOX"/>
    <property type="match status" value="1"/>
</dbReference>
<evidence type="ECO:0000256" key="3">
    <source>
        <dbReference type="ARBA" id="ARBA00023242"/>
    </source>
</evidence>
<dbReference type="AlphaFoldDB" id="A0A2V1B064"/>
<evidence type="ECO:0000313" key="8">
    <source>
        <dbReference type="Proteomes" id="UP000244309"/>
    </source>
</evidence>
<dbReference type="PANTHER" id="PTHR11850">
    <property type="entry name" value="HOMEOBOX PROTEIN TRANSCRIPTION FACTORS"/>
    <property type="match status" value="1"/>
</dbReference>